<dbReference type="AlphaFoldDB" id="A0A1Z3HMB5"/>
<keyword evidence="2" id="KW-1185">Reference proteome</keyword>
<dbReference type="Proteomes" id="UP000191901">
    <property type="component" value="Chromosome"/>
</dbReference>
<evidence type="ECO:0000313" key="1">
    <source>
        <dbReference type="EMBL" id="ASC71440.1"/>
    </source>
</evidence>
<name>A0A1Z3HMB5_9CYAN</name>
<dbReference type="RefSeq" id="WP_137455084.1">
    <property type="nucleotide sequence ID" value="NZ_CP021983.2"/>
</dbReference>
<protein>
    <submittedName>
        <fullName evidence="1">Uncharacterized protein</fullName>
    </submittedName>
</protein>
<dbReference type="KEGG" id="hhg:XM38_023920"/>
<proteinExistence type="predicted"/>
<sequence>MSMKQATIEQALLEQVRALTPAQQQEVLDFTAFLHQKTP</sequence>
<dbReference type="OrthoDB" id="9256236at2"/>
<organism evidence="1 2">
    <name type="scientific">Halomicronema hongdechloris C2206</name>
    <dbReference type="NCBI Taxonomy" id="1641165"/>
    <lineage>
        <taxon>Bacteria</taxon>
        <taxon>Bacillati</taxon>
        <taxon>Cyanobacteriota</taxon>
        <taxon>Cyanophyceae</taxon>
        <taxon>Nodosilineales</taxon>
        <taxon>Nodosilineaceae</taxon>
        <taxon>Halomicronema</taxon>
    </lineage>
</organism>
<accession>A0A1Z3HMB5</accession>
<dbReference type="EMBL" id="CP021983">
    <property type="protein sequence ID" value="ASC71440.1"/>
    <property type="molecule type" value="Genomic_DNA"/>
</dbReference>
<reference evidence="1 2" key="1">
    <citation type="journal article" date="2016" name="Biochim. Biophys. Acta">
        <title>Characterization of red-shifted phycobilisomes isolated from the chlorophyll f-containing cyanobacterium Halomicronema hongdechloris.</title>
        <authorList>
            <person name="Li Y."/>
            <person name="Lin Y."/>
            <person name="Garvey C.J."/>
            <person name="Birch D."/>
            <person name="Corkery R.W."/>
            <person name="Loughlin P.C."/>
            <person name="Scheer H."/>
            <person name="Willows R.D."/>
            <person name="Chen M."/>
        </authorList>
    </citation>
    <scope>NUCLEOTIDE SEQUENCE [LARGE SCALE GENOMIC DNA]</scope>
    <source>
        <strain evidence="1 2">C2206</strain>
    </source>
</reference>
<evidence type="ECO:0000313" key="2">
    <source>
        <dbReference type="Proteomes" id="UP000191901"/>
    </source>
</evidence>
<gene>
    <name evidence="1" type="ORF">XM38_023920</name>
</gene>